<sequence>MMEKVMSKHPHYELLNLIGYGLAKFDKLFIKEFQCSSKSEFYRYVVSLGIAETTGVVKNRMDLFDPYFDNNRKGWWQKAEVYRFRKDLIDMMFGNEDVHSYAEIVKMLLASEGKQMGITTIEKPIIRTKFKRLQETGMEAENYFILHFDKEEKFQGGLLTDARLYGDGYDFQVDVQDHSYLAEVKGIRKSKGRIRLTAREYEKAKEFKSDFILSLVTNLDDIPKLVLIDNPLNHFEFQKSIIKNEVIEYRSLEDLY</sequence>
<organism evidence="2 3">
    <name type="scientific">Streptococcus mitis</name>
    <dbReference type="NCBI Taxonomy" id="28037"/>
    <lineage>
        <taxon>Bacteria</taxon>
        <taxon>Bacillati</taxon>
        <taxon>Bacillota</taxon>
        <taxon>Bacilli</taxon>
        <taxon>Lactobacillales</taxon>
        <taxon>Streptococcaceae</taxon>
        <taxon>Streptococcus</taxon>
        <taxon>Streptococcus mitis group</taxon>
    </lineage>
</organism>
<name>A0A1S9ZD56_STRMT</name>
<proteinExistence type="predicted"/>
<dbReference type="Pfam" id="PF13020">
    <property type="entry name" value="NOV_C"/>
    <property type="match status" value="1"/>
</dbReference>
<dbReference type="InterPro" id="IPR024975">
    <property type="entry name" value="NOV_C"/>
</dbReference>
<dbReference type="AlphaFoldDB" id="A0A1S9ZD56"/>
<reference evidence="2 3" key="1">
    <citation type="submission" date="2017-02" db="EMBL/GenBank/DDBJ databases">
        <title>Draft genome sequence of Streptococcus mitis CCUG 61082.</title>
        <authorList>
            <person name="Salva-Serra F."/>
            <person name="Engstrom-Jakobsson H."/>
            <person name="Thorell K."/>
            <person name="Jaen-Luchoro D."/>
            <person name="Gonzales-Siles L."/>
            <person name="Karlsson R."/>
            <person name="Gomila M."/>
            <person name="Yazdan S."/>
            <person name="Boulund F."/>
            <person name="Johnning A."/>
            <person name="Engstrand L."/>
            <person name="Kristiansson E."/>
            <person name="Moore E."/>
        </authorList>
    </citation>
    <scope>NUCLEOTIDE SEQUENCE [LARGE SCALE GENOMIC DNA]</scope>
    <source>
        <strain evidence="2 3">CCUG 61082</strain>
    </source>
</reference>
<evidence type="ECO:0000313" key="2">
    <source>
        <dbReference type="EMBL" id="OOR81428.1"/>
    </source>
</evidence>
<gene>
    <name evidence="2" type="ORF">B0179_01745</name>
</gene>
<accession>A0A1S9ZD56</accession>
<dbReference type="Proteomes" id="UP000190872">
    <property type="component" value="Unassembled WGS sequence"/>
</dbReference>
<feature type="domain" description="Protein NO VEIN C-terminal" evidence="1">
    <location>
        <begin position="140"/>
        <end position="228"/>
    </location>
</feature>
<comment type="caution">
    <text evidence="2">The sequence shown here is derived from an EMBL/GenBank/DDBJ whole genome shotgun (WGS) entry which is preliminary data.</text>
</comment>
<dbReference type="EMBL" id="MUXS01000002">
    <property type="protein sequence ID" value="OOR81428.1"/>
    <property type="molecule type" value="Genomic_DNA"/>
</dbReference>
<evidence type="ECO:0000313" key="3">
    <source>
        <dbReference type="Proteomes" id="UP000190872"/>
    </source>
</evidence>
<evidence type="ECO:0000259" key="1">
    <source>
        <dbReference type="Pfam" id="PF13020"/>
    </source>
</evidence>
<protein>
    <recommendedName>
        <fullName evidence="1">Protein NO VEIN C-terminal domain-containing protein</fullName>
    </recommendedName>
</protein>